<dbReference type="PANTHER" id="PTHR32089:SF112">
    <property type="entry name" value="LYSOZYME-LIKE PROTEIN-RELATED"/>
    <property type="match status" value="1"/>
</dbReference>
<evidence type="ECO:0000256" key="8">
    <source>
        <dbReference type="PROSITE-ProRule" id="PRU00284"/>
    </source>
</evidence>
<dbReference type="SUPFAM" id="SSF46458">
    <property type="entry name" value="Globin-like"/>
    <property type="match status" value="1"/>
</dbReference>
<reference evidence="13" key="2">
    <citation type="submission" date="2012-03" db="EMBL/GenBank/DDBJ databases">
        <title>Genome sequence of the fruiting myxobacterium Corallococcus coralloides DSM 2259.</title>
        <authorList>
            <person name="Huntley S."/>
            <person name="Zhang Y."/>
            <person name="Treuner-Lange A."/>
            <person name="Sensen C.W."/>
            <person name="Sogaard-Andersen L."/>
        </authorList>
    </citation>
    <scope>NUCLEOTIDE SEQUENCE [LARGE SCALE GENOMIC DNA]</scope>
    <source>
        <strain evidence="13">ATCC 25202 / DSM 2259 / NBRC 100086 / M2</strain>
    </source>
</reference>
<dbReference type="InterPro" id="IPR009050">
    <property type="entry name" value="Globin-like_sf"/>
</dbReference>
<comment type="similarity">
    <text evidence="6">Belongs to the methyl-accepting chemotaxis (MCP) protein family.</text>
</comment>
<evidence type="ECO:0000313" key="13">
    <source>
        <dbReference type="Proteomes" id="UP000007587"/>
    </source>
</evidence>
<evidence type="ECO:0000256" key="6">
    <source>
        <dbReference type="ARBA" id="ARBA00029447"/>
    </source>
</evidence>
<sequence length="700" mass="74806">MARPTAPAVKTTLFQRLGGKAPLTAAVQKLYARVTTDALLKPYFRRADLVEIQRQMIAFLTRYLGGPGVYKGPSMRDVHARLALKPHHFERVAEHLATVLDEMDVSGPVAREVLAAVGTPRGDSVSRPVAKAASRTAAVKRAPARASRTEGRRVASASAPAARSSRRRAPTPLEGALSEAVLDAASVNLFVLDTDLAIVFSNASSLEAIERIHQASGLRDGAGDAGSDFLAHFEHQLRLEEERLLDPSALPHEAHFAVGPTLLKARIDGISGRGGALTGYVVTWTDVTDQQRTDTELARLRAMMENAPTCVMVADLDLKIVYLNPASRRLLQRVEKHLPVAADRVLGSHIDVFHRDVTYQRKILSNDKNLPVRANIPIGPETADLLVTAVYDGQGRYLGPMVTWELITEKLAVEQREKELDTTLRGIFQEVSQHSQTLAASSQELSSVSQQMVSNAQETAAQATQVSAGAEQVSRNVQSVASGMEEVNANIREVARNASSAAKVAASAVKLADSTSNVVGKLGTSSQEIGKVIKVITSIAQQTNLLALNATIEAARAGEAGRGFAVVANEVKELARETARATEDIGQKIGTIQGDTEEVVNAILEIGATISRINELQTSIASSVEEQTATAGEILRNVGEAAKGSQQISENMAAVAEAARSTTEGAGSTQRSAVELAHMAQSLQRLVVQVDTSDKQARTK</sequence>
<evidence type="ECO:0000313" key="12">
    <source>
        <dbReference type="EMBL" id="AFE10450.1"/>
    </source>
</evidence>
<evidence type="ECO:0000256" key="4">
    <source>
        <dbReference type="ARBA" id="ARBA00023004"/>
    </source>
</evidence>
<dbReference type="Proteomes" id="UP000007587">
    <property type="component" value="Chromosome"/>
</dbReference>
<dbReference type="InterPro" id="IPR035965">
    <property type="entry name" value="PAS-like_dom_sf"/>
</dbReference>
<dbReference type="InterPro" id="IPR000014">
    <property type="entry name" value="PAS"/>
</dbReference>
<dbReference type="OrthoDB" id="5430911at2"/>
<evidence type="ECO:0000256" key="3">
    <source>
        <dbReference type="ARBA" id="ARBA00022723"/>
    </source>
</evidence>
<dbReference type="GO" id="GO:0046872">
    <property type="term" value="F:metal ion binding"/>
    <property type="evidence" value="ECO:0007669"/>
    <property type="project" value="UniProtKB-KW"/>
</dbReference>
<dbReference type="EMBL" id="CP003389">
    <property type="protein sequence ID" value="AFE10450.1"/>
    <property type="molecule type" value="Genomic_DNA"/>
</dbReference>
<evidence type="ECO:0000259" key="10">
    <source>
        <dbReference type="PROSITE" id="PS50111"/>
    </source>
</evidence>
<keyword evidence="3 7" id="KW-0479">Metal-binding</keyword>
<dbReference type="PROSITE" id="PS50112">
    <property type="entry name" value="PAS"/>
    <property type="match status" value="1"/>
</dbReference>
<dbReference type="SUPFAM" id="SSF55785">
    <property type="entry name" value="PYP-like sensor domain (PAS domain)"/>
    <property type="match status" value="1"/>
</dbReference>
<dbReference type="AlphaFoldDB" id="H8MMA3"/>
<gene>
    <name evidence="12" type="primary">tap</name>
    <name evidence="12" type="ordered locus">COCOR_04884</name>
</gene>
<keyword evidence="2 7" id="KW-0349">Heme</keyword>
<dbReference type="PROSITE" id="PS50111">
    <property type="entry name" value="CHEMOTAXIS_TRANSDUC_2"/>
    <property type="match status" value="1"/>
</dbReference>
<keyword evidence="13" id="KW-1185">Reference proteome</keyword>
<dbReference type="PANTHER" id="PTHR32089">
    <property type="entry name" value="METHYL-ACCEPTING CHEMOTAXIS PROTEIN MCPB"/>
    <property type="match status" value="1"/>
</dbReference>
<evidence type="ECO:0000256" key="7">
    <source>
        <dbReference type="PIRSR" id="PIRSR601486-1"/>
    </source>
</evidence>
<organism evidence="12 13">
    <name type="scientific">Corallococcus coralloides (strain ATCC 25202 / DSM 2259 / NBRC 100086 / M2)</name>
    <name type="common">Myxococcus coralloides</name>
    <dbReference type="NCBI Taxonomy" id="1144275"/>
    <lineage>
        <taxon>Bacteria</taxon>
        <taxon>Pseudomonadati</taxon>
        <taxon>Myxococcota</taxon>
        <taxon>Myxococcia</taxon>
        <taxon>Myxococcales</taxon>
        <taxon>Cystobacterineae</taxon>
        <taxon>Myxococcaceae</taxon>
        <taxon>Corallococcus</taxon>
    </lineage>
</organism>
<dbReference type="SUPFAM" id="SSF58104">
    <property type="entry name" value="Methyl-accepting chemotaxis protein (MCP) signaling domain"/>
    <property type="match status" value="1"/>
</dbReference>
<keyword evidence="4 7" id="KW-0408">Iron</keyword>
<dbReference type="Gene3D" id="1.10.287.950">
    <property type="entry name" value="Methyl-accepting chemotaxis protein"/>
    <property type="match status" value="1"/>
</dbReference>
<reference evidence="12 13" key="1">
    <citation type="journal article" date="2012" name="J. Bacteriol.">
        <title>Complete Genome Sequence of the Fruiting Myxobacterium Corallococcus coralloides DSM 2259.</title>
        <authorList>
            <person name="Huntley S."/>
            <person name="Zhang Y."/>
            <person name="Treuner-Lange A."/>
            <person name="Kneip S."/>
            <person name="Sensen C.W."/>
            <person name="Sogaard-Andersen L."/>
        </authorList>
    </citation>
    <scope>NUCLEOTIDE SEQUENCE [LARGE SCALE GENOMIC DNA]</scope>
    <source>
        <strain evidence="13">ATCC 25202 / DSM 2259 / NBRC 100086 / M2</strain>
    </source>
</reference>
<dbReference type="InterPro" id="IPR004090">
    <property type="entry name" value="Chemotax_Me-accpt_rcpt"/>
</dbReference>
<feature type="domain" description="PAS" evidence="11">
    <location>
        <begin position="296"/>
        <end position="331"/>
    </location>
</feature>
<dbReference type="STRING" id="1144275.COCOR_04884"/>
<dbReference type="Gene3D" id="3.30.450.20">
    <property type="entry name" value="PAS domain"/>
    <property type="match status" value="2"/>
</dbReference>
<dbReference type="GO" id="GO:0016020">
    <property type="term" value="C:membrane"/>
    <property type="evidence" value="ECO:0007669"/>
    <property type="project" value="InterPro"/>
</dbReference>
<dbReference type="SMART" id="SM00283">
    <property type="entry name" value="MA"/>
    <property type="match status" value="1"/>
</dbReference>
<evidence type="ECO:0000256" key="9">
    <source>
        <dbReference type="SAM" id="MobiDB-lite"/>
    </source>
</evidence>
<dbReference type="Pfam" id="PF00015">
    <property type="entry name" value="MCPsignal"/>
    <property type="match status" value="1"/>
</dbReference>
<feature type="region of interest" description="Disordered" evidence="9">
    <location>
        <begin position="121"/>
        <end position="173"/>
    </location>
</feature>
<dbReference type="GO" id="GO:0006935">
    <property type="term" value="P:chemotaxis"/>
    <property type="evidence" value="ECO:0007669"/>
    <property type="project" value="InterPro"/>
</dbReference>
<dbReference type="HOGENOM" id="CLU_000445_107_26_7"/>
<dbReference type="GO" id="GO:0019825">
    <property type="term" value="F:oxygen binding"/>
    <property type="evidence" value="ECO:0007669"/>
    <property type="project" value="InterPro"/>
</dbReference>
<dbReference type="Pfam" id="PF01152">
    <property type="entry name" value="Bac_globin"/>
    <property type="match status" value="1"/>
</dbReference>
<dbReference type="GO" id="GO:0007165">
    <property type="term" value="P:signal transduction"/>
    <property type="evidence" value="ECO:0007669"/>
    <property type="project" value="UniProtKB-KW"/>
</dbReference>
<evidence type="ECO:0000259" key="11">
    <source>
        <dbReference type="PROSITE" id="PS50112"/>
    </source>
</evidence>
<dbReference type="CDD" id="cd11386">
    <property type="entry name" value="MCP_signal"/>
    <property type="match status" value="1"/>
</dbReference>
<dbReference type="RefSeq" id="WP_014397685.1">
    <property type="nucleotide sequence ID" value="NC_017030.1"/>
</dbReference>
<dbReference type="InterPro" id="IPR001486">
    <property type="entry name" value="Hemoglobin_trunc"/>
</dbReference>
<evidence type="ECO:0000256" key="2">
    <source>
        <dbReference type="ARBA" id="ARBA00022617"/>
    </source>
</evidence>
<dbReference type="InterPro" id="IPR004089">
    <property type="entry name" value="MCPsignal_dom"/>
</dbReference>
<dbReference type="eggNOG" id="COG0840">
    <property type="taxonomic scope" value="Bacteria"/>
</dbReference>
<keyword evidence="1" id="KW-0813">Transport</keyword>
<protein>
    <submittedName>
        <fullName evidence="12">Putative methyl-accepting chemotaxis protein</fullName>
    </submittedName>
</protein>
<dbReference type="PRINTS" id="PR00260">
    <property type="entry name" value="CHEMTRNSDUCR"/>
</dbReference>
<accession>H8MMA3</accession>
<dbReference type="InParanoid" id="H8MMA3"/>
<name>H8MMA3_CORCM</name>
<feature type="binding site" description="distal binding residue" evidence="7">
    <location>
        <position position="79"/>
    </location>
    <ligand>
        <name>heme</name>
        <dbReference type="ChEBI" id="CHEBI:30413"/>
    </ligand>
    <ligandPart>
        <name>Fe</name>
        <dbReference type="ChEBI" id="CHEBI:18248"/>
    </ligandPart>
</feature>
<dbReference type="Gene3D" id="1.10.490.10">
    <property type="entry name" value="Globins"/>
    <property type="match status" value="1"/>
</dbReference>
<feature type="domain" description="Methyl-accepting transducer" evidence="10">
    <location>
        <begin position="434"/>
        <end position="667"/>
    </location>
</feature>
<dbReference type="GO" id="GO:0020037">
    <property type="term" value="F:heme binding"/>
    <property type="evidence" value="ECO:0007669"/>
    <property type="project" value="InterPro"/>
</dbReference>
<dbReference type="GO" id="GO:0004888">
    <property type="term" value="F:transmembrane signaling receptor activity"/>
    <property type="evidence" value="ECO:0007669"/>
    <property type="project" value="InterPro"/>
</dbReference>
<dbReference type="KEGG" id="ccx:COCOR_04884"/>
<dbReference type="InterPro" id="IPR012292">
    <property type="entry name" value="Globin/Proto"/>
</dbReference>
<keyword evidence="5 8" id="KW-0807">Transducer</keyword>
<dbReference type="CDD" id="cd00454">
    <property type="entry name" value="TrHb1_N"/>
    <property type="match status" value="1"/>
</dbReference>
<dbReference type="Pfam" id="PF13188">
    <property type="entry name" value="PAS_8"/>
    <property type="match status" value="1"/>
</dbReference>
<evidence type="ECO:0000256" key="1">
    <source>
        <dbReference type="ARBA" id="ARBA00022448"/>
    </source>
</evidence>
<proteinExistence type="inferred from homology"/>
<evidence type="ECO:0000256" key="5">
    <source>
        <dbReference type="ARBA" id="ARBA00023224"/>
    </source>
</evidence>
<feature type="compositionally biased region" description="Low complexity" evidence="9">
    <location>
        <begin position="154"/>
        <end position="163"/>
    </location>
</feature>
<dbReference type="eggNOG" id="COG2346">
    <property type="taxonomic scope" value="Bacteria"/>
</dbReference>